<dbReference type="AlphaFoldDB" id="A0A9X3NGG5"/>
<evidence type="ECO:0000256" key="1">
    <source>
        <dbReference type="SAM" id="MobiDB-lite"/>
    </source>
</evidence>
<evidence type="ECO:0000313" key="3">
    <source>
        <dbReference type="Proteomes" id="UP001140076"/>
    </source>
</evidence>
<accession>A0A9X3NGG5</accession>
<dbReference type="Proteomes" id="UP001140076">
    <property type="component" value="Unassembled WGS sequence"/>
</dbReference>
<evidence type="ECO:0000313" key="2">
    <source>
        <dbReference type="EMBL" id="MDA0563137.1"/>
    </source>
</evidence>
<gene>
    <name evidence="2" type="ORF">LG943_02160</name>
</gene>
<proteinExistence type="predicted"/>
<sequence>MEINDGEERSADRMVKLDGGSGKAELRDEDRPDPDDFLGSENIQAEEVGKGEKKITFGGDNASHWLTYKVVEI</sequence>
<feature type="compositionally biased region" description="Basic and acidic residues" evidence="1">
    <location>
        <begin position="1"/>
        <end position="16"/>
    </location>
</feature>
<feature type="region of interest" description="Disordered" evidence="1">
    <location>
        <begin position="1"/>
        <end position="39"/>
    </location>
</feature>
<reference evidence="2" key="1">
    <citation type="submission" date="2021-10" db="EMBL/GenBank/DDBJ databases">
        <title>Streptomonospora sp. nov., isolated from mangrove soil.</title>
        <authorList>
            <person name="Chen X."/>
            <person name="Ge X."/>
            <person name="Liu W."/>
        </authorList>
    </citation>
    <scope>NUCLEOTIDE SEQUENCE</scope>
    <source>
        <strain evidence="2">S1-112</strain>
    </source>
</reference>
<protein>
    <submittedName>
        <fullName evidence="2">Uncharacterized protein</fullName>
    </submittedName>
</protein>
<dbReference type="EMBL" id="JAJAQC010000003">
    <property type="protein sequence ID" value="MDA0563137.1"/>
    <property type="molecule type" value="Genomic_DNA"/>
</dbReference>
<dbReference type="RefSeq" id="WP_270070422.1">
    <property type="nucleotide sequence ID" value="NZ_JAJAQC010000003.1"/>
</dbReference>
<organism evidence="2 3">
    <name type="scientific">Streptomonospora mangrovi</name>
    <dbReference type="NCBI Taxonomy" id="2883123"/>
    <lineage>
        <taxon>Bacteria</taxon>
        <taxon>Bacillati</taxon>
        <taxon>Actinomycetota</taxon>
        <taxon>Actinomycetes</taxon>
        <taxon>Streptosporangiales</taxon>
        <taxon>Nocardiopsidaceae</taxon>
        <taxon>Streptomonospora</taxon>
    </lineage>
</organism>
<name>A0A9X3NGG5_9ACTN</name>
<keyword evidence="3" id="KW-1185">Reference proteome</keyword>
<comment type="caution">
    <text evidence="2">The sequence shown here is derived from an EMBL/GenBank/DDBJ whole genome shotgun (WGS) entry which is preliminary data.</text>
</comment>